<evidence type="ECO:0000313" key="2">
    <source>
        <dbReference type="EMBL" id="CUP21065.1"/>
    </source>
</evidence>
<proteinExistence type="predicted"/>
<feature type="domain" description="DUF6760" evidence="1">
    <location>
        <begin position="2"/>
        <end position="40"/>
    </location>
</feature>
<dbReference type="Proteomes" id="UP000095765">
    <property type="component" value="Unassembled WGS sequence"/>
</dbReference>
<evidence type="ECO:0000313" key="3">
    <source>
        <dbReference type="Proteomes" id="UP000095765"/>
    </source>
</evidence>
<dbReference type="AlphaFoldDB" id="A0A174LGS2"/>
<organism evidence="2 3">
    <name type="scientific">Anaerotruncus colihominis</name>
    <dbReference type="NCBI Taxonomy" id="169435"/>
    <lineage>
        <taxon>Bacteria</taxon>
        <taxon>Bacillati</taxon>
        <taxon>Bacillota</taxon>
        <taxon>Clostridia</taxon>
        <taxon>Eubacteriales</taxon>
        <taxon>Oscillospiraceae</taxon>
        <taxon>Anaerotruncus</taxon>
    </lineage>
</organism>
<dbReference type="Pfam" id="PF20546">
    <property type="entry name" value="DUF6760"/>
    <property type="match status" value="1"/>
</dbReference>
<gene>
    <name evidence="2" type="ORF">ERS852551_00099</name>
</gene>
<dbReference type="InterPro" id="IPR046648">
    <property type="entry name" value="DUF6760"/>
</dbReference>
<reference evidence="2 3" key="1">
    <citation type="submission" date="2015-09" db="EMBL/GenBank/DDBJ databases">
        <authorList>
            <consortium name="Pathogen Informatics"/>
        </authorList>
    </citation>
    <scope>NUCLEOTIDE SEQUENCE [LARGE SCALE GENOMIC DNA]</scope>
    <source>
        <strain evidence="2 3">2789STDY5834939</strain>
    </source>
</reference>
<name>A0A174LGS2_9FIRM</name>
<dbReference type="EMBL" id="CZBE01000001">
    <property type="protein sequence ID" value="CUP21065.1"/>
    <property type="molecule type" value="Genomic_DNA"/>
</dbReference>
<protein>
    <recommendedName>
        <fullName evidence="1">DUF6760 domain-containing protein</fullName>
    </recommendedName>
</protein>
<accession>A0A174LGS2</accession>
<sequence length="47" mass="5718">MAFLAYYLHWGHDEVMNLDHRERRRWCAELSKINKRLNGTPKNVFEA</sequence>
<evidence type="ECO:0000259" key="1">
    <source>
        <dbReference type="Pfam" id="PF20546"/>
    </source>
</evidence>